<dbReference type="PANTHER" id="PTHR33867:SF1">
    <property type="entry name" value="RIBOSOME MATURATION FACTOR RIMP"/>
    <property type="match status" value="1"/>
</dbReference>
<evidence type="ECO:0000256" key="1">
    <source>
        <dbReference type="ARBA" id="ARBA00022490"/>
    </source>
</evidence>
<dbReference type="PANTHER" id="PTHR33867">
    <property type="entry name" value="RIBOSOME MATURATION FACTOR RIMP"/>
    <property type="match status" value="1"/>
</dbReference>
<dbReference type="Pfam" id="PF02576">
    <property type="entry name" value="RimP_N"/>
    <property type="match status" value="1"/>
</dbReference>
<feature type="domain" description="Ribosome maturation factor RimP C-terminal" evidence="6">
    <location>
        <begin position="110"/>
        <end position="180"/>
    </location>
</feature>
<protein>
    <recommendedName>
        <fullName evidence="3">Ribosome maturation factor RimP</fullName>
    </recommendedName>
</protein>
<dbReference type="AlphaFoldDB" id="A0A916XSF4"/>
<comment type="similarity">
    <text evidence="3">Belongs to the RimP family.</text>
</comment>
<comment type="function">
    <text evidence="3">Required for maturation of 30S ribosomal subunits.</text>
</comment>
<dbReference type="InterPro" id="IPR035956">
    <property type="entry name" value="RimP_N_sf"/>
</dbReference>
<dbReference type="GO" id="GO:0005829">
    <property type="term" value="C:cytosol"/>
    <property type="evidence" value="ECO:0007669"/>
    <property type="project" value="TreeGrafter"/>
</dbReference>
<dbReference type="InterPro" id="IPR003728">
    <property type="entry name" value="Ribosome_maturation_RimP"/>
</dbReference>
<dbReference type="Pfam" id="PF17384">
    <property type="entry name" value="DUF150_C"/>
    <property type="match status" value="1"/>
</dbReference>
<name>A0A916XSF4_9HYPH</name>
<dbReference type="InterPro" id="IPR028998">
    <property type="entry name" value="RimP_C"/>
</dbReference>
<evidence type="ECO:0000259" key="6">
    <source>
        <dbReference type="Pfam" id="PF17384"/>
    </source>
</evidence>
<dbReference type="SUPFAM" id="SSF74942">
    <property type="entry name" value="YhbC-like, C-terminal domain"/>
    <property type="match status" value="1"/>
</dbReference>
<evidence type="ECO:0000313" key="7">
    <source>
        <dbReference type="EMBL" id="GGD03557.1"/>
    </source>
</evidence>
<evidence type="ECO:0000313" key="8">
    <source>
        <dbReference type="Proteomes" id="UP000613160"/>
    </source>
</evidence>
<proteinExistence type="inferred from homology"/>
<dbReference type="GO" id="GO:0000028">
    <property type="term" value="P:ribosomal small subunit assembly"/>
    <property type="evidence" value="ECO:0007669"/>
    <property type="project" value="TreeGrafter"/>
</dbReference>
<keyword evidence="1 3" id="KW-0963">Cytoplasm</keyword>
<dbReference type="InterPro" id="IPR028989">
    <property type="entry name" value="RimP_N"/>
</dbReference>
<dbReference type="InterPro" id="IPR036847">
    <property type="entry name" value="RimP_C_sf"/>
</dbReference>
<keyword evidence="2 3" id="KW-0690">Ribosome biogenesis</keyword>
<comment type="caution">
    <text evidence="7">The sequence shown here is derived from an EMBL/GenBank/DDBJ whole genome shotgun (WGS) entry which is preliminary data.</text>
</comment>
<gene>
    <name evidence="3 7" type="primary">rimP</name>
    <name evidence="7" type="ORF">GCM10011335_02930</name>
</gene>
<dbReference type="SUPFAM" id="SSF75420">
    <property type="entry name" value="YhbC-like, N-terminal domain"/>
    <property type="match status" value="1"/>
</dbReference>
<evidence type="ECO:0000256" key="3">
    <source>
        <dbReference type="HAMAP-Rule" id="MF_01077"/>
    </source>
</evidence>
<dbReference type="RefSeq" id="WP_188848779.1">
    <property type="nucleotide sequence ID" value="NZ_BMJJ01000001.1"/>
</dbReference>
<reference evidence="7" key="2">
    <citation type="submission" date="2020-09" db="EMBL/GenBank/DDBJ databases">
        <authorList>
            <person name="Sun Q."/>
            <person name="Zhou Y."/>
        </authorList>
    </citation>
    <scope>NUCLEOTIDE SEQUENCE</scope>
    <source>
        <strain evidence="7">CGMCC 1.15493</strain>
    </source>
</reference>
<dbReference type="HAMAP" id="MF_01077">
    <property type="entry name" value="RimP"/>
    <property type="match status" value="1"/>
</dbReference>
<dbReference type="NCBIfam" id="NF000932">
    <property type="entry name" value="PRK00092.2-5"/>
    <property type="match status" value="1"/>
</dbReference>
<sequence>MTNDDGTSEANAEAEAANARRLIVEDGLEGVIAGIVEPVIAQLGYRLVRVRISQLNGMTLQIMAERADGTMAVEDCEAVSRAVSPVLDVEDPIEQEYHLEVSSPGIDRPLVRHGDFANWTHHLIKLETSRLVSGRKRFRGKIVEVLRDAIRFERDQAHPEEELVVEIALDAISDARLILTDELIDAALKADKAARKGRGENDNDPATGQDQ</sequence>
<reference evidence="7" key="1">
    <citation type="journal article" date="2014" name="Int. J. Syst. Evol. Microbiol.">
        <title>Complete genome sequence of Corynebacterium casei LMG S-19264T (=DSM 44701T), isolated from a smear-ripened cheese.</title>
        <authorList>
            <consortium name="US DOE Joint Genome Institute (JGI-PGF)"/>
            <person name="Walter F."/>
            <person name="Albersmeier A."/>
            <person name="Kalinowski J."/>
            <person name="Ruckert C."/>
        </authorList>
    </citation>
    <scope>NUCLEOTIDE SEQUENCE</scope>
    <source>
        <strain evidence="7">CGMCC 1.15493</strain>
    </source>
</reference>
<evidence type="ECO:0000256" key="2">
    <source>
        <dbReference type="ARBA" id="ARBA00022517"/>
    </source>
</evidence>
<accession>A0A916XSF4</accession>
<keyword evidence="8" id="KW-1185">Reference proteome</keyword>
<feature type="domain" description="Ribosome maturation factor RimP N-terminal" evidence="5">
    <location>
        <begin position="35"/>
        <end position="107"/>
    </location>
</feature>
<dbReference type="EMBL" id="BMJJ01000001">
    <property type="protein sequence ID" value="GGD03557.1"/>
    <property type="molecule type" value="Genomic_DNA"/>
</dbReference>
<dbReference type="FunFam" id="3.30.300.70:FF:000001">
    <property type="entry name" value="Ribosome maturation factor RimP"/>
    <property type="match status" value="1"/>
</dbReference>
<feature type="compositionally biased region" description="Basic and acidic residues" evidence="4">
    <location>
        <begin position="191"/>
        <end position="201"/>
    </location>
</feature>
<evidence type="ECO:0000256" key="4">
    <source>
        <dbReference type="SAM" id="MobiDB-lite"/>
    </source>
</evidence>
<dbReference type="GO" id="GO:0006412">
    <property type="term" value="P:translation"/>
    <property type="evidence" value="ECO:0007669"/>
    <property type="project" value="TreeGrafter"/>
</dbReference>
<evidence type="ECO:0000259" key="5">
    <source>
        <dbReference type="Pfam" id="PF02576"/>
    </source>
</evidence>
<feature type="region of interest" description="Disordered" evidence="4">
    <location>
        <begin position="191"/>
        <end position="211"/>
    </location>
</feature>
<dbReference type="Proteomes" id="UP000613160">
    <property type="component" value="Unassembled WGS sequence"/>
</dbReference>
<dbReference type="CDD" id="cd01734">
    <property type="entry name" value="YlxS_C"/>
    <property type="match status" value="1"/>
</dbReference>
<organism evidence="7 8">
    <name type="scientific">Aureimonas glaciei</name>
    <dbReference type="NCBI Taxonomy" id="1776957"/>
    <lineage>
        <taxon>Bacteria</taxon>
        <taxon>Pseudomonadati</taxon>
        <taxon>Pseudomonadota</taxon>
        <taxon>Alphaproteobacteria</taxon>
        <taxon>Hyphomicrobiales</taxon>
        <taxon>Aurantimonadaceae</taxon>
        <taxon>Aureimonas</taxon>
    </lineage>
</organism>
<dbReference type="Gene3D" id="3.30.300.70">
    <property type="entry name" value="RimP-like superfamily, N-terminal"/>
    <property type="match status" value="1"/>
</dbReference>
<comment type="subcellular location">
    <subcellularLocation>
        <location evidence="3">Cytoplasm</location>
    </subcellularLocation>
</comment>